<feature type="chain" id="PRO_5013702962" evidence="2">
    <location>
        <begin position="23"/>
        <end position="107"/>
    </location>
</feature>
<proteinExistence type="predicted"/>
<name>A0A2D4G8I4_MICCO</name>
<feature type="region of interest" description="Disordered" evidence="1">
    <location>
        <begin position="26"/>
        <end position="57"/>
    </location>
</feature>
<reference evidence="3" key="2">
    <citation type="submission" date="2017-11" db="EMBL/GenBank/DDBJ databases">
        <title>Coralsnake Venomics: Analyses of Venom Gland Transcriptomes and Proteomes of Six Brazilian Taxa.</title>
        <authorList>
            <person name="Aird S.D."/>
            <person name="Jorge da Silva N."/>
            <person name="Qiu L."/>
            <person name="Villar-Briones A."/>
            <person name="Aparecida-Saddi V."/>
            <person name="Campos-Telles M.P."/>
            <person name="Grau M."/>
            <person name="Mikheyev A.S."/>
        </authorList>
    </citation>
    <scope>NUCLEOTIDE SEQUENCE</scope>
    <source>
        <tissue evidence="3">Venom_gland</tissue>
    </source>
</reference>
<dbReference type="EMBL" id="IACJ01112117">
    <property type="protein sequence ID" value="LAA56031.1"/>
    <property type="molecule type" value="Transcribed_RNA"/>
</dbReference>
<keyword evidence="2" id="KW-0732">Signal</keyword>
<organism evidence="3">
    <name type="scientific">Micrurus corallinus</name>
    <name type="common">Brazilian coral snake</name>
    <dbReference type="NCBI Taxonomy" id="54390"/>
    <lineage>
        <taxon>Eukaryota</taxon>
        <taxon>Metazoa</taxon>
        <taxon>Chordata</taxon>
        <taxon>Craniata</taxon>
        <taxon>Vertebrata</taxon>
        <taxon>Euteleostomi</taxon>
        <taxon>Lepidosauria</taxon>
        <taxon>Squamata</taxon>
        <taxon>Bifurcata</taxon>
        <taxon>Unidentata</taxon>
        <taxon>Episquamata</taxon>
        <taxon>Toxicofera</taxon>
        <taxon>Serpentes</taxon>
        <taxon>Colubroidea</taxon>
        <taxon>Elapidae</taxon>
        <taxon>Elapinae</taxon>
        <taxon>Micrurus</taxon>
    </lineage>
</organism>
<evidence type="ECO:0000256" key="2">
    <source>
        <dbReference type="SAM" id="SignalP"/>
    </source>
</evidence>
<evidence type="ECO:0000313" key="3">
    <source>
        <dbReference type="EMBL" id="LAA56031.1"/>
    </source>
</evidence>
<accession>A0A2D4G8I4</accession>
<reference evidence="3" key="1">
    <citation type="submission" date="2017-07" db="EMBL/GenBank/DDBJ databases">
        <authorList>
            <person name="Mikheyev A."/>
            <person name="Grau M."/>
        </authorList>
    </citation>
    <scope>NUCLEOTIDE SEQUENCE</scope>
    <source>
        <tissue evidence="3">Venom_gland</tissue>
    </source>
</reference>
<sequence length="107" mass="12281">MVFLHYFFIIILSWCKIEKNKASEEMRKGKKGEEKCGRKEAPAPQASQESRTKPNTPPLLCSRCRFRRSTPLTWCTASLGFAWTGPSGAMGSMGWTCRARARQWWHV</sequence>
<dbReference type="AlphaFoldDB" id="A0A2D4G8I4"/>
<protein>
    <submittedName>
        <fullName evidence="3">Uncharacterized protein</fullName>
    </submittedName>
</protein>
<feature type="signal peptide" evidence="2">
    <location>
        <begin position="1"/>
        <end position="22"/>
    </location>
</feature>
<evidence type="ECO:0000256" key="1">
    <source>
        <dbReference type="SAM" id="MobiDB-lite"/>
    </source>
</evidence>
<feature type="compositionally biased region" description="Basic and acidic residues" evidence="1">
    <location>
        <begin position="26"/>
        <end position="41"/>
    </location>
</feature>